<proteinExistence type="predicted"/>
<name>A0A0P7ZUQ9_9CYAN</name>
<comment type="caution">
    <text evidence="2">The sequence shown here is derived from an EMBL/GenBank/DDBJ whole genome shotgun (WGS) entry which is preliminary data.</text>
</comment>
<dbReference type="STRING" id="1666911.HLUCCA11_16525"/>
<sequence>MDGKYFTALFCRYSPVVYSLIRHSARSPVQADYLFALTWRHILNELGGIDLTPFKANSRPNTPSASEASDSTNGATSKATESTNAEFSLQGWLISLTAAHINQAVMPDVESIHYSLTDAPPPLWCYTERALENLQPQHRLIILMAQTFAWSDTRIAAYLQAEGEQISPSTVRSELGRAYQALERAIPDDIRAIYLEQRTPLLAPSANQLVNQPINPAVDLAVNPATVSVRGHHGSSAMPGLMTIEFDEAP</sequence>
<feature type="compositionally biased region" description="Polar residues" evidence="1">
    <location>
        <begin position="58"/>
        <end position="80"/>
    </location>
</feature>
<dbReference type="EMBL" id="LJZR01000024">
    <property type="protein sequence ID" value="KPQ34028.1"/>
    <property type="molecule type" value="Genomic_DNA"/>
</dbReference>
<evidence type="ECO:0000313" key="2">
    <source>
        <dbReference type="EMBL" id="KPQ34028.1"/>
    </source>
</evidence>
<dbReference type="InterPro" id="IPR013324">
    <property type="entry name" value="RNA_pol_sigma_r3/r4-like"/>
</dbReference>
<feature type="region of interest" description="Disordered" evidence="1">
    <location>
        <begin position="54"/>
        <end position="80"/>
    </location>
</feature>
<organism evidence="2 3">
    <name type="scientific">Phormidesmis priestleyi Ana</name>
    <dbReference type="NCBI Taxonomy" id="1666911"/>
    <lineage>
        <taxon>Bacteria</taxon>
        <taxon>Bacillati</taxon>
        <taxon>Cyanobacteriota</taxon>
        <taxon>Cyanophyceae</taxon>
        <taxon>Leptolyngbyales</taxon>
        <taxon>Leptolyngbyaceae</taxon>
        <taxon>Phormidesmis</taxon>
    </lineage>
</organism>
<dbReference type="Proteomes" id="UP000050465">
    <property type="component" value="Unassembled WGS sequence"/>
</dbReference>
<dbReference type="Gene3D" id="1.10.10.10">
    <property type="entry name" value="Winged helix-like DNA-binding domain superfamily/Winged helix DNA-binding domain"/>
    <property type="match status" value="1"/>
</dbReference>
<evidence type="ECO:0000256" key="1">
    <source>
        <dbReference type="SAM" id="MobiDB-lite"/>
    </source>
</evidence>
<dbReference type="PATRIC" id="fig|1666911.3.peg.1013"/>
<protein>
    <submittedName>
        <fullName evidence="2">Sigma-70, region 4</fullName>
    </submittedName>
</protein>
<dbReference type="AlphaFoldDB" id="A0A0P7ZUQ9"/>
<reference evidence="2 3" key="1">
    <citation type="submission" date="2015-09" db="EMBL/GenBank/DDBJ databases">
        <title>Identification and resolution of microdiversity through metagenomic sequencing of parallel consortia.</title>
        <authorList>
            <person name="Nelson W.C."/>
            <person name="Romine M.F."/>
            <person name="Lindemann S.R."/>
        </authorList>
    </citation>
    <scope>NUCLEOTIDE SEQUENCE [LARGE SCALE GENOMIC DNA]</scope>
    <source>
        <strain evidence="2">Ana</strain>
    </source>
</reference>
<gene>
    <name evidence="2" type="ORF">HLUCCA11_16525</name>
</gene>
<dbReference type="SUPFAM" id="SSF88659">
    <property type="entry name" value="Sigma3 and sigma4 domains of RNA polymerase sigma factors"/>
    <property type="match status" value="1"/>
</dbReference>
<accession>A0A0P7ZUQ9</accession>
<evidence type="ECO:0000313" key="3">
    <source>
        <dbReference type="Proteomes" id="UP000050465"/>
    </source>
</evidence>
<dbReference type="InterPro" id="IPR036388">
    <property type="entry name" value="WH-like_DNA-bd_sf"/>
</dbReference>